<evidence type="ECO:0000313" key="5">
    <source>
        <dbReference type="EMBL" id="KAL3425133.1"/>
    </source>
</evidence>
<evidence type="ECO:0000256" key="2">
    <source>
        <dbReference type="ARBA" id="ARBA00023253"/>
    </source>
</evidence>
<proteinExistence type="predicted"/>
<reference evidence="5 6" key="1">
    <citation type="submission" date="2024-06" db="EMBL/GenBank/DDBJ databases">
        <title>Complete genome of Phlyctema vagabunda strain 19-DSS-EL-015.</title>
        <authorList>
            <person name="Fiorenzani C."/>
        </authorList>
    </citation>
    <scope>NUCLEOTIDE SEQUENCE [LARGE SCALE GENOMIC DNA]</scope>
    <source>
        <strain evidence="5 6">19-DSS-EL-015</strain>
    </source>
</reference>
<dbReference type="Gene3D" id="3.40.50.11350">
    <property type="match status" value="1"/>
</dbReference>
<dbReference type="CDD" id="cd11296">
    <property type="entry name" value="O-FucT_like"/>
    <property type="match status" value="1"/>
</dbReference>
<dbReference type="Pfam" id="PF10250">
    <property type="entry name" value="O-FucT"/>
    <property type="match status" value="1"/>
</dbReference>
<keyword evidence="1" id="KW-0808">Transferase</keyword>
<evidence type="ECO:0008006" key="7">
    <source>
        <dbReference type="Google" id="ProtNLM"/>
    </source>
</evidence>
<evidence type="ECO:0000256" key="3">
    <source>
        <dbReference type="ARBA" id="ARBA00023277"/>
    </source>
</evidence>
<evidence type="ECO:0000256" key="1">
    <source>
        <dbReference type="ARBA" id="ARBA00022679"/>
    </source>
</evidence>
<evidence type="ECO:0000256" key="4">
    <source>
        <dbReference type="SAM" id="SignalP"/>
    </source>
</evidence>
<gene>
    <name evidence="5" type="ORF">PVAG01_04414</name>
</gene>
<sequence length="463" mass="53000">MSRRRDILLFSLVCGLAMALYRLQSNPVFSDPPETSLPVFDTDDKETFISYITDANETIKYEAIQSVCDKKIWREDVVFNCDMIAGGIGNVRNHVLNCIRYVMEAGGSLIVPRIMRRNPQDISEIETRDWQDLEYMFDKTWFERELSTACPQLKLWASLDDVPAYKDGTLRRKRSLVPRTLDNWVPKYGLAHPEFWRGWFDEWVAKDEEAQEEGKIVHFVGLGRAYLEFPIRYDGSAFVAEFGKILRFNHNARWLAANLLWIMRSKFFSPSFSQNSGILKAGDRGGNATYFGIHLRTEADAVRAWPVEDWRHQAYSLQSTNAIRELHASGLDVVYVASGNVSEVARLARDIQNHANTTSSTPITVLTKHDLFDDASYAREKQILDAMTFDQAALVDFLVMAKAAVFVGIGHSSFAWNIAFQRHALVKHEKHYLDPGPQLLRDSLSVIFGDTRTNIEYAYCMWP</sequence>
<name>A0ABR4PP32_9HELO</name>
<evidence type="ECO:0000313" key="6">
    <source>
        <dbReference type="Proteomes" id="UP001629113"/>
    </source>
</evidence>
<accession>A0ABR4PP32</accession>
<keyword evidence="3" id="KW-0119">Carbohydrate metabolism</keyword>
<organism evidence="5 6">
    <name type="scientific">Phlyctema vagabunda</name>
    <dbReference type="NCBI Taxonomy" id="108571"/>
    <lineage>
        <taxon>Eukaryota</taxon>
        <taxon>Fungi</taxon>
        <taxon>Dikarya</taxon>
        <taxon>Ascomycota</taxon>
        <taxon>Pezizomycotina</taxon>
        <taxon>Leotiomycetes</taxon>
        <taxon>Helotiales</taxon>
        <taxon>Dermateaceae</taxon>
        <taxon>Phlyctema</taxon>
    </lineage>
</organism>
<keyword evidence="4" id="KW-0732">Signal</keyword>
<dbReference type="EMBL" id="JBFCZG010000003">
    <property type="protein sequence ID" value="KAL3425133.1"/>
    <property type="molecule type" value="Genomic_DNA"/>
</dbReference>
<comment type="caution">
    <text evidence="5">The sequence shown here is derived from an EMBL/GenBank/DDBJ whole genome shotgun (WGS) entry which is preliminary data.</text>
</comment>
<feature type="signal peptide" evidence="4">
    <location>
        <begin position="1"/>
        <end position="19"/>
    </location>
</feature>
<keyword evidence="6" id="KW-1185">Reference proteome</keyword>
<keyword evidence="2" id="KW-0294">Fucose metabolism</keyword>
<dbReference type="InterPro" id="IPR019378">
    <property type="entry name" value="GDP-Fuc_O-FucTrfase"/>
</dbReference>
<dbReference type="Proteomes" id="UP001629113">
    <property type="component" value="Unassembled WGS sequence"/>
</dbReference>
<feature type="chain" id="PRO_5046854348" description="Alternative oxidase" evidence="4">
    <location>
        <begin position="20"/>
        <end position="463"/>
    </location>
</feature>
<protein>
    <recommendedName>
        <fullName evidence="7">Alternative oxidase</fullName>
    </recommendedName>
</protein>